<keyword evidence="3" id="KW-1185">Reference proteome</keyword>
<name>A0AAV4MBL8_CAEEX</name>
<accession>A0AAV4MBL8</accession>
<gene>
    <name evidence="2" type="ORF">CEXT_82681</name>
</gene>
<proteinExistence type="predicted"/>
<evidence type="ECO:0000256" key="1">
    <source>
        <dbReference type="SAM" id="MobiDB-lite"/>
    </source>
</evidence>
<feature type="region of interest" description="Disordered" evidence="1">
    <location>
        <begin position="1"/>
        <end position="35"/>
    </location>
</feature>
<comment type="caution">
    <text evidence="2">The sequence shown here is derived from an EMBL/GenBank/DDBJ whole genome shotgun (WGS) entry which is preliminary data.</text>
</comment>
<protein>
    <submittedName>
        <fullName evidence="2">Uncharacterized protein</fullName>
    </submittedName>
</protein>
<evidence type="ECO:0000313" key="3">
    <source>
        <dbReference type="Proteomes" id="UP001054945"/>
    </source>
</evidence>
<evidence type="ECO:0000313" key="2">
    <source>
        <dbReference type="EMBL" id="GIX69260.1"/>
    </source>
</evidence>
<reference evidence="2 3" key="1">
    <citation type="submission" date="2021-06" db="EMBL/GenBank/DDBJ databases">
        <title>Caerostris extrusa draft genome.</title>
        <authorList>
            <person name="Kono N."/>
            <person name="Arakawa K."/>
        </authorList>
    </citation>
    <scope>NUCLEOTIDE SEQUENCE [LARGE SCALE GENOMIC DNA]</scope>
</reference>
<feature type="compositionally biased region" description="Basic and acidic residues" evidence="1">
    <location>
        <begin position="10"/>
        <end position="20"/>
    </location>
</feature>
<sequence length="426" mass="48108">MEENFYSLGQREREEEEKKKGLAQPGHLEELSLGRTNMGNERVASNWFEEDSFTAQFSLLMACTGHLSLRRAIRWQLEGEVTTLKDFRTSPNVKGPSSKLFVLGYIFFPSPLEGVACLNPFKREPSNGRFATTFLARFLRKHLPTSGRLTSTGLNSHSSPTNTIRQASKVSVSGTSEHLQEKGVVTNYRQPKQGNILEYSLYERKAILTLFLKTPLSILKSNGCLIAGIHQTGECREVKAHYLKPVTTGTPTLRQTSPPLLLLQPSVVISLSTNRGAFCQNKSRRMTGHCGEESLKLNLLGLLPVIRGRWIVASASLDGQDRNHSVVHETVNPNFLTYHHTMSDYCFAFFFFLVLIKTRISDGVLQGCIDCSLRVNFNSSIDLLAARLTDFQRRLKTSLILYRLLKKSFRREKFDNYIHNSSNQLS</sequence>
<organism evidence="2 3">
    <name type="scientific">Caerostris extrusa</name>
    <name type="common">Bark spider</name>
    <name type="synonym">Caerostris bankana</name>
    <dbReference type="NCBI Taxonomy" id="172846"/>
    <lineage>
        <taxon>Eukaryota</taxon>
        <taxon>Metazoa</taxon>
        <taxon>Ecdysozoa</taxon>
        <taxon>Arthropoda</taxon>
        <taxon>Chelicerata</taxon>
        <taxon>Arachnida</taxon>
        <taxon>Araneae</taxon>
        <taxon>Araneomorphae</taxon>
        <taxon>Entelegynae</taxon>
        <taxon>Araneoidea</taxon>
        <taxon>Araneidae</taxon>
        <taxon>Caerostris</taxon>
    </lineage>
</organism>
<dbReference type="AlphaFoldDB" id="A0AAV4MBL8"/>
<dbReference type="Proteomes" id="UP001054945">
    <property type="component" value="Unassembled WGS sequence"/>
</dbReference>
<dbReference type="EMBL" id="BPLR01019565">
    <property type="protein sequence ID" value="GIX69260.1"/>
    <property type="molecule type" value="Genomic_DNA"/>
</dbReference>